<dbReference type="Pfam" id="PF14339">
    <property type="entry name" value="DUF4394"/>
    <property type="match status" value="2"/>
</dbReference>
<dbReference type="RefSeq" id="WP_123129236.1">
    <property type="nucleotide sequence ID" value="NZ_RJJD01000023.1"/>
</dbReference>
<protein>
    <submittedName>
        <fullName evidence="3">DUF4394 domain-containing protein</fullName>
    </submittedName>
</protein>
<dbReference type="EMBL" id="RJJD01000023">
    <property type="protein sequence ID" value="RNI21913.1"/>
    <property type="molecule type" value="Genomic_DNA"/>
</dbReference>
<evidence type="ECO:0000313" key="3">
    <source>
        <dbReference type="EMBL" id="RNI21913.1"/>
    </source>
</evidence>
<keyword evidence="1" id="KW-0732">Signal</keyword>
<organism evidence="3 4">
    <name type="scientific">Rufibacter latericius</name>
    <dbReference type="NCBI Taxonomy" id="2487040"/>
    <lineage>
        <taxon>Bacteria</taxon>
        <taxon>Pseudomonadati</taxon>
        <taxon>Bacteroidota</taxon>
        <taxon>Cytophagia</taxon>
        <taxon>Cytophagales</taxon>
        <taxon>Hymenobacteraceae</taxon>
        <taxon>Rufibacter</taxon>
    </lineage>
</organism>
<feature type="domain" description="DUF4394" evidence="2">
    <location>
        <begin position="72"/>
        <end position="290"/>
    </location>
</feature>
<keyword evidence="4" id="KW-1185">Reference proteome</keyword>
<accession>A0A3M9MAM8</accession>
<feature type="chain" id="PRO_5018168266" evidence="1">
    <location>
        <begin position="23"/>
        <end position="526"/>
    </location>
</feature>
<dbReference type="SUPFAM" id="SSF75011">
    <property type="entry name" value="3-carboxy-cis,cis-mucoante lactonizing enzyme"/>
    <property type="match status" value="1"/>
</dbReference>
<feature type="signal peptide" evidence="1">
    <location>
        <begin position="1"/>
        <end position="22"/>
    </location>
</feature>
<evidence type="ECO:0000313" key="4">
    <source>
        <dbReference type="Proteomes" id="UP000272117"/>
    </source>
</evidence>
<dbReference type="Proteomes" id="UP000272117">
    <property type="component" value="Unassembled WGS sequence"/>
</dbReference>
<evidence type="ECO:0000259" key="2">
    <source>
        <dbReference type="Pfam" id="PF14339"/>
    </source>
</evidence>
<dbReference type="PROSITE" id="PS51257">
    <property type="entry name" value="PROKAR_LIPOPROTEIN"/>
    <property type="match status" value="1"/>
</dbReference>
<gene>
    <name evidence="3" type="ORF">EFB08_22480</name>
</gene>
<dbReference type="AlphaFoldDB" id="A0A3M9MAM8"/>
<reference evidence="3 4" key="1">
    <citation type="submission" date="2018-11" db="EMBL/GenBank/DDBJ databases">
        <title>Rufibacter latericius sp. nov., isolated from water in Baiyang Lake.</title>
        <authorList>
            <person name="Yang Y."/>
        </authorList>
    </citation>
    <scope>NUCLEOTIDE SEQUENCE [LARGE SCALE GENOMIC DNA]</scope>
    <source>
        <strain evidence="3 4">R-22-1c-1</strain>
    </source>
</reference>
<evidence type="ECO:0000256" key="1">
    <source>
        <dbReference type="SAM" id="SignalP"/>
    </source>
</evidence>
<sequence>MKKTNHLLFWATGLLSFSTLFTSCTEDVLESQEELNATALQEARVQNDLTFYALTNNNQLVKYSTCGRIQEAGAVSIMGLRSGERLLAIDFRPATGQLYGVSNQSYLYVINQNTGVATQVGTAPFSPAIDGTQVGFDFNPTVDRIRLVTNETQNLRLNPETGAVVSIDGSLNPGNPEVVAVAYTNSMAGATSTTLYDIDVKTDKLYIQNPPNAGTLVEVGRLNVQAVGEGGFDIAPDNSLAIAALYGRGGGSQNQKEDSNGNKYRFYTIDLATGKARNLGKTDRTIIGVAIPTNPVAYGVDASNNLLIFNPYAAATVISKPITGLQPGEKVLGIDMRPATSQLYALGSTNRIYTVNLASAAFTAVGEPFTPALSGNFFGFDFNPIVDRIRVVSNTGQNLRLNPITGMVAAVDGTLKPGTPMVDASAYTNNFAGATTTALYNIDFGGDALYLQNPPNTGTQVLVGSLGIATGPNNGFDIGGVSGRALALLQTGGSSGIYRINLTTGRATKVSSLAKTPLSFALGLGF</sequence>
<name>A0A3M9MAM8_9BACT</name>
<feature type="domain" description="DUF4394" evidence="2">
    <location>
        <begin position="306"/>
        <end position="515"/>
    </location>
</feature>
<dbReference type="InterPro" id="IPR025507">
    <property type="entry name" value="DUF4394"/>
</dbReference>
<proteinExistence type="predicted"/>
<dbReference type="OrthoDB" id="531718at2"/>
<comment type="caution">
    <text evidence="3">The sequence shown here is derived from an EMBL/GenBank/DDBJ whole genome shotgun (WGS) entry which is preliminary data.</text>
</comment>